<dbReference type="RefSeq" id="WP_066954569.1">
    <property type="nucleotide sequence ID" value="NZ_BCNX01000003.1"/>
</dbReference>
<organism evidence="2 3">
    <name type="scientific">Methanoculleus thermophilus</name>
    <dbReference type="NCBI Taxonomy" id="2200"/>
    <lineage>
        <taxon>Archaea</taxon>
        <taxon>Methanobacteriati</taxon>
        <taxon>Methanobacteriota</taxon>
        <taxon>Stenosarchaea group</taxon>
        <taxon>Methanomicrobia</taxon>
        <taxon>Methanomicrobiales</taxon>
        <taxon>Methanomicrobiaceae</taxon>
        <taxon>Methanoculleus</taxon>
    </lineage>
</organism>
<feature type="transmembrane region" description="Helical" evidence="1">
    <location>
        <begin position="33"/>
        <end position="55"/>
    </location>
</feature>
<keyword evidence="1" id="KW-1133">Transmembrane helix</keyword>
<accession>A0A1G9AFB3</accession>
<evidence type="ECO:0000313" key="2">
    <source>
        <dbReference type="EMBL" id="SDK26062.1"/>
    </source>
</evidence>
<dbReference type="OrthoDB" id="106499at2157"/>
<reference evidence="2 3" key="1">
    <citation type="submission" date="2016-10" db="EMBL/GenBank/DDBJ databases">
        <authorList>
            <person name="Varghese N."/>
            <person name="Submissions S."/>
        </authorList>
    </citation>
    <scope>NUCLEOTIDE SEQUENCE [LARGE SCALE GENOMIC DNA]</scope>
    <source>
        <strain evidence="2 3">DSM 2373</strain>
    </source>
</reference>
<dbReference type="EMBL" id="FNFT01000006">
    <property type="protein sequence ID" value="SDK26062.1"/>
    <property type="molecule type" value="Genomic_DNA"/>
</dbReference>
<protein>
    <submittedName>
        <fullName evidence="2">Uncharacterized protein</fullName>
    </submittedName>
</protein>
<dbReference type="AlphaFoldDB" id="A0A1G9AFB3"/>
<proteinExistence type="predicted"/>
<keyword evidence="3" id="KW-1185">Reference proteome</keyword>
<keyword evidence="1" id="KW-0812">Transmembrane</keyword>
<evidence type="ECO:0000256" key="1">
    <source>
        <dbReference type="SAM" id="Phobius"/>
    </source>
</evidence>
<evidence type="ECO:0000313" key="3">
    <source>
        <dbReference type="Proteomes" id="UP000326500"/>
    </source>
</evidence>
<sequence>MIMLVRHELIIIFASFLIGSAAGWWIRMQWGDGFIAVAATLLGTVIGYGIIITLLRMVGHPVE</sequence>
<feature type="transmembrane region" description="Helical" evidence="1">
    <location>
        <begin position="9"/>
        <end position="27"/>
    </location>
</feature>
<name>A0A1G9AFB3_9EURY</name>
<keyword evidence="1" id="KW-0472">Membrane</keyword>
<gene>
    <name evidence="2" type="ORF">SAMN04488571_10628</name>
</gene>
<dbReference type="Proteomes" id="UP000326500">
    <property type="component" value="Unassembled WGS sequence"/>
</dbReference>